<evidence type="ECO:0000256" key="1">
    <source>
        <dbReference type="ARBA" id="ARBA00004651"/>
    </source>
</evidence>
<feature type="transmembrane region" description="Helical" evidence="7">
    <location>
        <begin position="12"/>
        <end position="32"/>
    </location>
</feature>
<dbReference type="Pfam" id="PF04290">
    <property type="entry name" value="DctQ"/>
    <property type="match status" value="1"/>
</dbReference>
<dbReference type="Proteomes" id="UP000318483">
    <property type="component" value="Chromosome"/>
</dbReference>
<dbReference type="RefSeq" id="WP_146363899.1">
    <property type="nucleotide sequence ID" value="NZ_CP042261.1"/>
</dbReference>
<comment type="caution">
    <text evidence="7">Lacks conserved residue(s) required for the propagation of feature annotation.</text>
</comment>
<keyword evidence="2 7" id="KW-0813">Transport</keyword>
<proteinExistence type="inferred from homology"/>
<comment type="function">
    <text evidence="7">Part of the tripartite ATP-independent periplasmic (TRAP) transport system.</text>
</comment>
<evidence type="ECO:0000313" key="10">
    <source>
        <dbReference type="Proteomes" id="UP000318483"/>
    </source>
</evidence>
<feature type="domain" description="Tripartite ATP-independent periplasmic transporters DctQ component" evidence="8">
    <location>
        <begin position="134"/>
        <end position="208"/>
    </location>
</feature>
<keyword evidence="7" id="KW-0997">Cell inner membrane</keyword>
<dbReference type="GO" id="GO:0005886">
    <property type="term" value="C:plasma membrane"/>
    <property type="evidence" value="ECO:0007669"/>
    <property type="project" value="UniProtKB-SubCell"/>
</dbReference>
<evidence type="ECO:0000313" key="9">
    <source>
        <dbReference type="EMBL" id="QDY68857.1"/>
    </source>
</evidence>
<evidence type="ECO:0000256" key="2">
    <source>
        <dbReference type="ARBA" id="ARBA00022448"/>
    </source>
</evidence>
<evidence type="ECO:0000256" key="5">
    <source>
        <dbReference type="ARBA" id="ARBA00022989"/>
    </source>
</evidence>
<feature type="transmembrane region" description="Helical" evidence="7">
    <location>
        <begin position="183"/>
        <end position="206"/>
    </location>
</feature>
<evidence type="ECO:0000256" key="3">
    <source>
        <dbReference type="ARBA" id="ARBA00022475"/>
    </source>
</evidence>
<dbReference type="InterPro" id="IPR055348">
    <property type="entry name" value="DctQ"/>
</dbReference>
<reference evidence="9 10" key="1">
    <citation type="submission" date="2019-07" db="EMBL/GenBank/DDBJ databases">
        <title>Litoreibacter alkalisoli sp. nov., isolated from saline-alkaline soil.</title>
        <authorList>
            <person name="Wang S."/>
            <person name="Xu L."/>
            <person name="Xing Y.-T."/>
            <person name="Sun J.-Q."/>
        </authorList>
    </citation>
    <scope>NUCLEOTIDE SEQUENCE [LARGE SCALE GENOMIC DNA]</scope>
    <source>
        <strain evidence="9 10">LN3S51</strain>
    </source>
</reference>
<name>A0A5B8J2V7_9RHOB</name>
<keyword evidence="6 7" id="KW-0472">Membrane</keyword>
<dbReference type="GO" id="GO:0022857">
    <property type="term" value="F:transmembrane transporter activity"/>
    <property type="evidence" value="ECO:0007669"/>
    <property type="project" value="UniProtKB-UniRule"/>
</dbReference>
<keyword evidence="3" id="KW-1003">Cell membrane</keyword>
<evidence type="ECO:0000259" key="8">
    <source>
        <dbReference type="Pfam" id="PF04290"/>
    </source>
</evidence>
<sequence>MEEPSGPGGIVGFLIWIVQNIAGAFYSAGWAITHPADWLDWSNKESLVRFIYYGGSVEFFFFVLTAFLLLTIIGIWRGQVLWGYVRVVEWFGNSVGRFFAWAGLIMVLQQTMIVFLQRIFLVSEISMGPFGTMFTKDLSWFSEELKLYNAMVVSLCCAYTFIQGGHVRVDLVYGAISRRRKKYIDMFGALFFMVPVLVLTWMYSWFFLWRHLITPKISASDQLDLIMRKATIVKWNVETIGFSPNGFNAYFLFKVLILAFVFMMFLQAMAFFYRNFMELREGEASDDKYLDRDVQTDDGLTHAAQ</sequence>
<dbReference type="EMBL" id="CP042261">
    <property type="protein sequence ID" value="QDY68857.1"/>
    <property type="molecule type" value="Genomic_DNA"/>
</dbReference>
<comment type="subcellular location">
    <subcellularLocation>
        <location evidence="7">Cell inner membrane</location>
        <topology evidence="7">Multi-pass membrane protein</topology>
    </subcellularLocation>
    <subcellularLocation>
        <location evidence="1">Cell membrane</location>
        <topology evidence="1">Multi-pass membrane protein</topology>
    </subcellularLocation>
</comment>
<dbReference type="KEGG" id="lit:FPZ52_03900"/>
<feature type="transmembrane region" description="Helical" evidence="7">
    <location>
        <begin position="98"/>
        <end position="120"/>
    </location>
</feature>
<feature type="transmembrane region" description="Helical" evidence="7">
    <location>
        <begin position="251"/>
        <end position="273"/>
    </location>
</feature>
<dbReference type="AlphaFoldDB" id="A0A5B8J2V7"/>
<keyword evidence="10" id="KW-1185">Reference proteome</keyword>
<keyword evidence="5 7" id="KW-1133">Transmembrane helix</keyword>
<feature type="transmembrane region" description="Helical" evidence="7">
    <location>
        <begin position="52"/>
        <end position="77"/>
    </location>
</feature>
<keyword evidence="4 7" id="KW-0812">Transmembrane</keyword>
<comment type="similarity">
    <text evidence="7">Belongs to the TRAP transporter small permease family.</text>
</comment>
<comment type="subunit">
    <text evidence="7">The complex comprises the extracytoplasmic solute receptor protein and the two transmembrane proteins.</text>
</comment>
<gene>
    <name evidence="9" type="ORF">FPZ52_03900</name>
</gene>
<evidence type="ECO:0000256" key="6">
    <source>
        <dbReference type="ARBA" id="ARBA00023136"/>
    </source>
</evidence>
<organism evidence="9 10">
    <name type="scientific">Qingshengfaniella alkalisoli</name>
    <dbReference type="NCBI Taxonomy" id="2599296"/>
    <lineage>
        <taxon>Bacteria</taxon>
        <taxon>Pseudomonadati</taxon>
        <taxon>Pseudomonadota</taxon>
        <taxon>Alphaproteobacteria</taxon>
        <taxon>Rhodobacterales</taxon>
        <taxon>Paracoccaceae</taxon>
        <taxon>Qingshengfaniella</taxon>
    </lineage>
</organism>
<evidence type="ECO:0000256" key="4">
    <source>
        <dbReference type="ARBA" id="ARBA00022692"/>
    </source>
</evidence>
<evidence type="ECO:0000256" key="7">
    <source>
        <dbReference type="RuleBase" id="RU369079"/>
    </source>
</evidence>
<protein>
    <recommendedName>
        <fullName evidence="7">TRAP transporter small permease protein</fullName>
    </recommendedName>
</protein>
<dbReference type="OrthoDB" id="9794346at2"/>
<accession>A0A5B8J2V7</accession>